<dbReference type="AlphaFoldDB" id="A0A552U7A8"/>
<keyword evidence="3" id="KW-1185">Reference proteome</keyword>
<gene>
    <name evidence="2" type="ORF">FMM06_10245</name>
</gene>
<dbReference type="SUPFAM" id="SSF48295">
    <property type="entry name" value="TrpR-like"/>
    <property type="match status" value="1"/>
</dbReference>
<accession>A0A552U7A8</accession>
<dbReference type="GO" id="GO:0043565">
    <property type="term" value="F:sequence-specific DNA binding"/>
    <property type="evidence" value="ECO:0007669"/>
    <property type="project" value="InterPro"/>
</dbReference>
<comment type="caution">
    <text evidence="2">The sequence shown here is derived from an EMBL/GenBank/DDBJ whole genome shotgun (WGS) entry which is preliminary data.</text>
</comment>
<dbReference type="OrthoDB" id="9796775at2"/>
<proteinExistence type="predicted"/>
<evidence type="ECO:0000313" key="3">
    <source>
        <dbReference type="Proteomes" id="UP000317894"/>
    </source>
</evidence>
<feature type="region of interest" description="Disordered" evidence="1">
    <location>
        <begin position="1"/>
        <end position="30"/>
    </location>
</feature>
<evidence type="ECO:0000256" key="1">
    <source>
        <dbReference type="SAM" id="MobiDB-lite"/>
    </source>
</evidence>
<protein>
    <submittedName>
        <fullName evidence="2">DUF1153 domain-containing protein</fullName>
    </submittedName>
</protein>
<dbReference type="Pfam" id="PF06627">
    <property type="entry name" value="DUF1153"/>
    <property type="match status" value="1"/>
</dbReference>
<dbReference type="EMBL" id="VJWA01000002">
    <property type="protein sequence ID" value="TRW14103.1"/>
    <property type="molecule type" value="Genomic_DNA"/>
</dbReference>
<reference evidence="2 3" key="1">
    <citation type="submission" date="2019-07" db="EMBL/GenBank/DDBJ databases">
        <title>Novel species isolated from glacier.</title>
        <authorList>
            <person name="Liu Q."/>
            <person name="Xin Y.-H."/>
        </authorList>
    </citation>
    <scope>NUCLEOTIDE SEQUENCE [LARGE SCALE GENOMIC DNA]</scope>
    <source>
        <strain evidence="2 3">LB1R16</strain>
    </source>
</reference>
<organism evidence="2 3">
    <name type="scientific">Glacieibacterium frigidum</name>
    <dbReference type="NCBI Taxonomy" id="2593303"/>
    <lineage>
        <taxon>Bacteria</taxon>
        <taxon>Pseudomonadati</taxon>
        <taxon>Pseudomonadota</taxon>
        <taxon>Alphaproteobacteria</taxon>
        <taxon>Sphingomonadales</taxon>
        <taxon>Sphingosinicellaceae</taxon>
        <taxon>Glacieibacterium</taxon>
    </lineage>
</organism>
<dbReference type="Proteomes" id="UP000317894">
    <property type="component" value="Unassembled WGS sequence"/>
</dbReference>
<name>A0A552U7A8_9SPHN</name>
<dbReference type="InterPro" id="IPR010921">
    <property type="entry name" value="Trp_repressor/repl_initiator"/>
</dbReference>
<dbReference type="InterPro" id="IPR036388">
    <property type="entry name" value="WH-like_DNA-bd_sf"/>
</dbReference>
<dbReference type="Gene3D" id="1.10.10.10">
    <property type="entry name" value="Winged helix-like DNA-binding domain superfamily/Winged helix DNA-binding domain"/>
    <property type="match status" value="1"/>
</dbReference>
<dbReference type="RefSeq" id="WP_144237309.1">
    <property type="nucleotide sequence ID" value="NZ_VJWA01000002.1"/>
</dbReference>
<evidence type="ECO:0000313" key="2">
    <source>
        <dbReference type="EMBL" id="TRW14103.1"/>
    </source>
</evidence>
<dbReference type="InterPro" id="IPR009534">
    <property type="entry name" value="DUF1153"/>
</dbReference>
<sequence>MPGDAIAPRPASVPGPLGRPLTRADLPPPDTRRWVARRKAEVIAAIHGGLLGRDEARKLYNLSEEELRLWERAISCAGLPGLRVTRVQIYRPVFESVP</sequence>